<proteinExistence type="predicted"/>
<organism evidence="1 2">
    <name type="scientific">Amycolatopsis jiangsuensis</name>
    <dbReference type="NCBI Taxonomy" id="1181879"/>
    <lineage>
        <taxon>Bacteria</taxon>
        <taxon>Bacillati</taxon>
        <taxon>Actinomycetota</taxon>
        <taxon>Actinomycetes</taxon>
        <taxon>Pseudonocardiales</taxon>
        <taxon>Pseudonocardiaceae</taxon>
        <taxon>Amycolatopsis</taxon>
    </lineage>
</organism>
<evidence type="ECO:0000313" key="2">
    <source>
        <dbReference type="Proteomes" id="UP000581769"/>
    </source>
</evidence>
<dbReference type="Proteomes" id="UP000581769">
    <property type="component" value="Unassembled WGS sequence"/>
</dbReference>
<reference evidence="1 2" key="1">
    <citation type="submission" date="2020-08" db="EMBL/GenBank/DDBJ databases">
        <title>Sequencing the genomes of 1000 actinobacteria strains.</title>
        <authorList>
            <person name="Klenk H.-P."/>
        </authorList>
    </citation>
    <scope>NUCLEOTIDE SEQUENCE [LARGE SCALE GENOMIC DNA]</scope>
    <source>
        <strain evidence="1 2">DSM 45859</strain>
    </source>
</reference>
<gene>
    <name evidence="1" type="ORF">BJY18_000438</name>
</gene>
<name>A0A840IM01_9PSEU</name>
<dbReference type="RefSeq" id="WP_184777197.1">
    <property type="nucleotide sequence ID" value="NZ_JACHMG010000001.1"/>
</dbReference>
<sequence>MITVAVHDNRLGIALDSSGSDPVAELTVARDSFVEALATAGFTVTAWDAVEALSNAEVGRRIEASSIPPMVNVKEFAALCGFSSHQRIYELDTERRKAAEAGQLHTFPTPVVPGWWIKSAAERYASTRKTKPGPAPRRK</sequence>
<accession>A0A840IM01</accession>
<comment type="caution">
    <text evidence="1">The sequence shown here is derived from an EMBL/GenBank/DDBJ whole genome shotgun (WGS) entry which is preliminary data.</text>
</comment>
<keyword evidence="2" id="KW-1185">Reference proteome</keyword>
<evidence type="ECO:0000313" key="1">
    <source>
        <dbReference type="EMBL" id="MBB4682953.1"/>
    </source>
</evidence>
<dbReference type="EMBL" id="JACHMG010000001">
    <property type="protein sequence ID" value="MBB4682953.1"/>
    <property type="molecule type" value="Genomic_DNA"/>
</dbReference>
<dbReference type="AlphaFoldDB" id="A0A840IM01"/>
<protein>
    <submittedName>
        <fullName evidence="1">Uncharacterized protein</fullName>
    </submittedName>
</protein>